<evidence type="ECO:0000313" key="13">
    <source>
        <dbReference type="Proteomes" id="UP000071641"/>
    </source>
</evidence>
<evidence type="ECO:0000256" key="8">
    <source>
        <dbReference type="ARBA" id="ARBA00022989"/>
    </source>
</evidence>
<dbReference type="PIRSF" id="PIRSF006091">
    <property type="entry name" value="E_trnsport_RnfG"/>
    <property type="match status" value="1"/>
</dbReference>
<keyword evidence="2 9" id="KW-0597">Phosphoprotein</keyword>
<comment type="cofactor">
    <cofactor evidence="9">
        <name>FMN</name>
        <dbReference type="ChEBI" id="CHEBI:58210"/>
    </cofactor>
</comment>
<keyword evidence="1 9" id="KW-0813">Transport</keyword>
<feature type="modified residue" description="FMN phosphoryl threonine" evidence="9">
    <location>
        <position position="175"/>
    </location>
</feature>
<dbReference type="GO" id="GO:0010181">
    <property type="term" value="F:FMN binding"/>
    <property type="evidence" value="ECO:0007669"/>
    <property type="project" value="InterPro"/>
</dbReference>
<evidence type="ECO:0000256" key="10">
    <source>
        <dbReference type="SAM" id="SignalP"/>
    </source>
</evidence>
<feature type="domain" description="FMN-binding" evidence="11">
    <location>
        <begin position="100"/>
        <end position="192"/>
    </location>
</feature>
<comment type="subunit">
    <text evidence="9">The complex is composed of six subunits: RnfA, RnfB, RnfC, RnfD, RnfE and RnfG.</text>
</comment>
<sequence length="210" mass="22485">MIRAMRNNGAILALAALLSTGLVAVTNTLTKDTIAEQQRIQLLRVLNQVIPEDMHDNALAKTCTLVTSPNLGTNEPVPIYIATKNGEPTAMAVEAIAPDGYNGAIKVLVGVDTNNTVLGVRVLSHNETPGLGDKIDLNVSDWVLSFNGKNIESEDDKRWAVYKDGGQFDQFTGATITPRAVVSAARNAAWYALQNKDTIVRQPLNCGAAS</sequence>
<reference evidence="13" key="1">
    <citation type="submission" date="2016-02" db="EMBL/GenBank/DDBJ databases">
        <authorList>
            <person name="Rodrigo-Torres Lidia"/>
            <person name="Arahal R.David."/>
        </authorList>
    </citation>
    <scope>NUCLEOTIDE SEQUENCE [LARGE SCALE GENOMIC DNA]</scope>
    <source>
        <strain evidence="13">CECT 9029</strain>
    </source>
</reference>
<keyword evidence="9" id="KW-1003">Cell membrane</keyword>
<dbReference type="SMART" id="SM00900">
    <property type="entry name" value="FMN_bind"/>
    <property type="match status" value="1"/>
</dbReference>
<dbReference type="STRING" id="1796497.GCE9029_00424"/>
<dbReference type="OrthoDB" id="9784165at2"/>
<keyword evidence="10" id="KW-0732">Signal</keyword>
<evidence type="ECO:0000313" key="12">
    <source>
        <dbReference type="EMBL" id="CZF77793.1"/>
    </source>
</evidence>
<accession>A0A128ETA6</accession>
<evidence type="ECO:0000259" key="11">
    <source>
        <dbReference type="SMART" id="SM00900"/>
    </source>
</evidence>
<dbReference type="HAMAP" id="MF_00479">
    <property type="entry name" value="RsxG_RnfG"/>
    <property type="match status" value="1"/>
</dbReference>
<gene>
    <name evidence="9 12" type="primary">rnfG</name>
    <name evidence="12" type="ORF">GCE9029_00424</name>
</gene>
<organism evidence="12 13">
    <name type="scientific">Grimontia celer</name>
    <dbReference type="NCBI Taxonomy" id="1796497"/>
    <lineage>
        <taxon>Bacteria</taxon>
        <taxon>Pseudomonadati</taxon>
        <taxon>Pseudomonadota</taxon>
        <taxon>Gammaproteobacteria</taxon>
        <taxon>Vibrionales</taxon>
        <taxon>Vibrionaceae</taxon>
        <taxon>Grimontia</taxon>
    </lineage>
</organism>
<dbReference type="PANTHER" id="PTHR36118">
    <property type="entry name" value="ION-TRANSLOCATING OXIDOREDUCTASE COMPLEX SUBUNIT G"/>
    <property type="match status" value="1"/>
</dbReference>
<evidence type="ECO:0000256" key="2">
    <source>
        <dbReference type="ARBA" id="ARBA00022553"/>
    </source>
</evidence>
<keyword evidence="3 9" id="KW-0285">Flavoprotein</keyword>
<dbReference type="NCBIfam" id="NF002519">
    <property type="entry name" value="PRK01908.1"/>
    <property type="match status" value="1"/>
</dbReference>
<keyword evidence="9" id="KW-0472">Membrane</keyword>
<feature type="chain" id="PRO_5007281622" description="Ion-translocating oxidoreductase complex subunit G" evidence="10">
    <location>
        <begin position="25"/>
        <end position="210"/>
    </location>
</feature>
<dbReference type="GO" id="GO:0009055">
    <property type="term" value="F:electron transfer activity"/>
    <property type="evidence" value="ECO:0007669"/>
    <property type="project" value="InterPro"/>
</dbReference>
<proteinExistence type="inferred from homology"/>
<dbReference type="InterPro" id="IPR010209">
    <property type="entry name" value="Ion_transpt_RnfG/RsxG"/>
</dbReference>
<evidence type="ECO:0000256" key="4">
    <source>
        <dbReference type="ARBA" id="ARBA00022643"/>
    </source>
</evidence>
<dbReference type="InterPro" id="IPR007329">
    <property type="entry name" value="FMN-bd"/>
</dbReference>
<keyword evidence="9" id="KW-0997">Cell inner membrane</keyword>
<evidence type="ECO:0000256" key="7">
    <source>
        <dbReference type="ARBA" id="ARBA00022982"/>
    </source>
</evidence>
<dbReference type="PANTHER" id="PTHR36118:SF1">
    <property type="entry name" value="ION-TRANSLOCATING OXIDOREDUCTASE COMPLEX SUBUNIT G"/>
    <property type="match status" value="1"/>
</dbReference>
<keyword evidence="6 9" id="KW-1278">Translocase</keyword>
<evidence type="ECO:0000256" key="5">
    <source>
        <dbReference type="ARBA" id="ARBA00022692"/>
    </source>
</evidence>
<dbReference type="GO" id="GO:0022900">
    <property type="term" value="P:electron transport chain"/>
    <property type="evidence" value="ECO:0007669"/>
    <property type="project" value="UniProtKB-UniRule"/>
</dbReference>
<name>A0A128ETA6_9GAMM</name>
<keyword evidence="5 9" id="KW-0812">Transmembrane</keyword>
<evidence type="ECO:0000256" key="3">
    <source>
        <dbReference type="ARBA" id="ARBA00022630"/>
    </source>
</evidence>
<comment type="function">
    <text evidence="9">Part of a membrane-bound complex that couples electron transfer with translocation of ions across the membrane.</text>
</comment>
<keyword evidence="7 9" id="KW-0249">Electron transport</keyword>
<protein>
    <recommendedName>
        <fullName evidence="9">Ion-translocating oxidoreductase complex subunit G</fullName>
        <ecNumber evidence="9">7.-.-.-</ecNumber>
    </recommendedName>
    <alternativeName>
        <fullName evidence="9">Rnf electron transport complex subunit G</fullName>
    </alternativeName>
</protein>
<dbReference type="Proteomes" id="UP000071641">
    <property type="component" value="Unassembled WGS sequence"/>
</dbReference>
<dbReference type="GO" id="GO:0005886">
    <property type="term" value="C:plasma membrane"/>
    <property type="evidence" value="ECO:0007669"/>
    <property type="project" value="UniProtKB-SubCell"/>
</dbReference>
<dbReference type="RefSeq" id="WP_062660821.1">
    <property type="nucleotide sequence ID" value="NZ_FIZX01000001.1"/>
</dbReference>
<dbReference type="NCBIfam" id="TIGR01947">
    <property type="entry name" value="rnfG"/>
    <property type="match status" value="1"/>
</dbReference>
<evidence type="ECO:0000256" key="1">
    <source>
        <dbReference type="ARBA" id="ARBA00022448"/>
    </source>
</evidence>
<comment type="similarity">
    <text evidence="9">Belongs to the RnfG family.</text>
</comment>
<dbReference type="Pfam" id="PF04205">
    <property type="entry name" value="FMN_bind"/>
    <property type="match status" value="1"/>
</dbReference>
<comment type="subcellular location">
    <subcellularLocation>
        <location evidence="9">Cell inner membrane</location>
        <topology evidence="9">Single-pass membrane protein</topology>
    </subcellularLocation>
</comment>
<dbReference type="AlphaFoldDB" id="A0A128ETA6"/>
<dbReference type="EC" id="7.-.-.-" evidence="9"/>
<feature type="signal peptide" evidence="10">
    <location>
        <begin position="1"/>
        <end position="24"/>
    </location>
</feature>
<keyword evidence="4 9" id="KW-0288">FMN</keyword>
<dbReference type="EMBL" id="FIZX01000001">
    <property type="protein sequence ID" value="CZF77793.1"/>
    <property type="molecule type" value="Genomic_DNA"/>
</dbReference>
<evidence type="ECO:0000256" key="6">
    <source>
        <dbReference type="ARBA" id="ARBA00022967"/>
    </source>
</evidence>
<evidence type="ECO:0000256" key="9">
    <source>
        <dbReference type="HAMAP-Rule" id="MF_00479"/>
    </source>
</evidence>
<keyword evidence="8 9" id="KW-1133">Transmembrane helix</keyword>
<keyword evidence="13" id="KW-1185">Reference proteome</keyword>